<evidence type="ECO:0000313" key="1">
    <source>
        <dbReference type="EMBL" id="WJJ57956.1"/>
    </source>
</evidence>
<protein>
    <submittedName>
        <fullName evidence="1">Uncharacterized protein</fullName>
    </submittedName>
</protein>
<sequence length="81" mass="9881">MNLNKAKIRLEHFLVISEYGFIENNETILNENELTLLYKKTFKFFENYCIEKYNESLLNIRTKRNTIYLELKNEKTKVIKK</sequence>
<gene>
    <name evidence="1" type="ORF">80A_00177</name>
</gene>
<accession>A0AAX3Y1U4</accession>
<evidence type="ECO:0000313" key="2">
    <source>
        <dbReference type="Proteomes" id="UP001431528"/>
    </source>
</evidence>
<proteinExistence type="predicted"/>
<organism evidence="1 2">
    <name type="scientific">Staphylococcus phage 80A</name>
    <dbReference type="NCBI Taxonomy" id="3038195"/>
    <lineage>
        <taxon>Viruses</taxon>
        <taxon>Duplodnaviria</taxon>
        <taxon>Heunggongvirae</taxon>
        <taxon>Uroviricota</taxon>
        <taxon>Caudoviricetes</taxon>
        <taxon>Herelleviridae</taxon>
        <taxon>Twortvirinae</taxon>
        <taxon>Sepunavirus</taxon>
    </lineage>
</organism>
<reference evidence="1" key="1">
    <citation type="journal article" date="2023" name="Front. Cell. Infect. Microbiol.">
        <title>Isolation and in vitro characterization of novel S. epidermidis phages for therapeutic applications.</title>
        <authorList>
            <person name="Strancar V."/>
            <person name="Marusic M."/>
            <person name="Tusar J."/>
            <person name="Pracek N."/>
            <person name="Kolenc M."/>
            <person name="Suster K."/>
            <person name="Horvat S."/>
            <person name="Janez N."/>
            <person name="Peterka M."/>
        </authorList>
    </citation>
    <scope>NUCLEOTIDE SEQUENCE</scope>
</reference>
<name>A0AAX3Y1U4_9CAUD</name>
<dbReference type="EMBL" id="OQ448193">
    <property type="protein sequence ID" value="WJJ57956.1"/>
    <property type="molecule type" value="Genomic_DNA"/>
</dbReference>
<dbReference type="Proteomes" id="UP001431528">
    <property type="component" value="Segment"/>
</dbReference>